<organism evidence="2">
    <name type="scientific">Oryza barthii</name>
    <dbReference type="NCBI Taxonomy" id="65489"/>
    <lineage>
        <taxon>Eukaryota</taxon>
        <taxon>Viridiplantae</taxon>
        <taxon>Streptophyta</taxon>
        <taxon>Embryophyta</taxon>
        <taxon>Tracheophyta</taxon>
        <taxon>Spermatophyta</taxon>
        <taxon>Magnoliopsida</taxon>
        <taxon>Liliopsida</taxon>
        <taxon>Poales</taxon>
        <taxon>Poaceae</taxon>
        <taxon>BOP clade</taxon>
        <taxon>Oryzoideae</taxon>
        <taxon>Oryzeae</taxon>
        <taxon>Oryzinae</taxon>
        <taxon>Oryza</taxon>
    </lineage>
</organism>
<name>A0A0D3GKD0_9ORYZ</name>
<feature type="compositionally biased region" description="Basic and acidic residues" evidence="1">
    <location>
        <begin position="30"/>
        <end position="46"/>
    </location>
</feature>
<dbReference type="EnsemblPlants" id="OBART06G26130.1">
    <property type="protein sequence ID" value="OBART06G26130.1"/>
    <property type="gene ID" value="OBART06G26130"/>
</dbReference>
<dbReference type="HOGENOM" id="CLU_175860_0_0_1"/>
<protein>
    <submittedName>
        <fullName evidence="2">Uncharacterized protein</fullName>
    </submittedName>
</protein>
<reference evidence="2" key="1">
    <citation type="journal article" date="2009" name="Rice">
        <title>De Novo Next Generation Sequencing of Plant Genomes.</title>
        <authorList>
            <person name="Rounsley S."/>
            <person name="Marri P.R."/>
            <person name="Yu Y."/>
            <person name="He R."/>
            <person name="Sisneros N."/>
            <person name="Goicoechea J.L."/>
            <person name="Lee S.J."/>
            <person name="Angelova A."/>
            <person name="Kudrna D."/>
            <person name="Luo M."/>
            <person name="Affourtit J."/>
            <person name="Desany B."/>
            <person name="Knight J."/>
            <person name="Niazi F."/>
            <person name="Egholm M."/>
            <person name="Wing R.A."/>
        </authorList>
    </citation>
    <scope>NUCLEOTIDE SEQUENCE [LARGE SCALE GENOMIC DNA]</scope>
    <source>
        <strain evidence="2">cv. IRGC 105608</strain>
    </source>
</reference>
<feature type="compositionally biased region" description="Basic residues" evidence="1">
    <location>
        <begin position="63"/>
        <end position="72"/>
    </location>
</feature>
<dbReference type="Proteomes" id="UP000026960">
    <property type="component" value="Chromosome 6"/>
</dbReference>
<dbReference type="AlphaFoldDB" id="A0A0D3GKD0"/>
<sequence>MTCTAKEDAKPSSTATTCRPARAPVGSPSRHVEVTSHFLVSHDEVFVRAQQEEEEEEEENHKTKTNHGRGRGAHGVAPRDARRARASSPPL</sequence>
<evidence type="ECO:0000313" key="3">
    <source>
        <dbReference type="Proteomes" id="UP000026960"/>
    </source>
</evidence>
<keyword evidence="3" id="KW-1185">Reference proteome</keyword>
<feature type="region of interest" description="Disordered" evidence="1">
    <location>
        <begin position="1"/>
        <end position="91"/>
    </location>
</feature>
<evidence type="ECO:0000256" key="1">
    <source>
        <dbReference type="SAM" id="MobiDB-lite"/>
    </source>
</evidence>
<accession>A0A0D3GKD0</accession>
<reference evidence="2" key="2">
    <citation type="submission" date="2015-03" db="UniProtKB">
        <authorList>
            <consortium name="EnsemblPlants"/>
        </authorList>
    </citation>
    <scope>IDENTIFICATION</scope>
</reference>
<evidence type="ECO:0000313" key="2">
    <source>
        <dbReference type="EnsemblPlants" id="OBART06G26130.1"/>
    </source>
</evidence>
<feature type="compositionally biased region" description="Basic and acidic residues" evidence="1">
    <location>
        <begin position="1"/>
        <end position="10"/>
    </location>
</feature>
<dbReference type="PaxDb" id="65489-OBART06G26130.1"/>
<proteinExistence type="predicted"/>
<dbReference type="Gramene" id="OBART06G26130.1">
    <property type="protein sequence ID" value="OBART06G26130.1"/>
    <property type="gene ID" value="OBART06G26130"/>
</dbReference>